<evidence type="ECO:0000313" key="12">
    <source>
        <dbReference type="Proteomes" id="UP000321726"/>
    </source>
</evidence>
<evidence type="ECO:0000256" key="7">
    <source>
        <dbReference type="SAM" id="Phobius"/>
    </source>
</evidence>
<feature type="transmembrane region" description="Helical" evidence="7">
    <location>
        <begin position="193"/>
        <end position="210"/>
    </location>
</feature>
<keyword evidence="5 7" id="KW-0472">Membrane</keyword>
<dbReference type="STRING" id="44933.SAMN05660971_02150"/>
<evidence type="ECO:0000256" key="5">
    <source>
        <dbReference type="ARBA" id="ARBA00023136"/>
    </source>
</evidence>
<dbReference type="GO" id="GO:0007165">
    <property type="term" value="P:signal transduction"/>
    <property type="evidence" value="ECO:0007669"/>
    <property type="project" value="UniProtKB-KW"/>
</dbReference>
<dbReference type="GO" id="GO:0005886">
    <property type="term" value="C:plasma membrane"/>
    <property type="evidence" value="ECO:0007669"/>
    <property type="project" value="UniProtKB-SubCell"/>
</dbReference>
<dbReference type="InterPro" id="IPR003122">
    <property type="entry name" value="Tar_rcpt_lig-bd"/>
</dbReference>
<evidence type="ECO:0000256" key="2">
    <source>
        <dbReference type="ARBA" id="ARBA00022475"/>
    </source>
</evidence>
<organism evidence="10 11">
    <name type="scientific">Halomonas cupida</name>
    <dbReference type="NCBI Taxonomy" id="44933"/>
    <lineage>
        <taxon>Bacteria</taxon>
        <taxon>Pseudomonadati</taxon>
        <taxon>Pseudomonadota</taxon>
        <taxon>Gammaproteobacteria</taxon>
        <taxon>Oceanospirillales</taxon>
        <taxon>Halomonadaceae</taxon>
        <taxon>Halomonas</taxon>
    </lineage>
</organism>
<protein>
    <submittedName>
        <fullName evidence="10">Tar ligand binding domain homologue</fullName>
    </submittedName>
</protein>
<proteinExistence type="predicted"/>
<keyword evidence="12" id="KW-1185">Reference proteome</keyword>
<evidence type="ECO:0000256" key="6">
    <source>
        <dbReference type="ARBA" id="ARBA00023224"/>
    </source>
</evidence>
<evidence type="ECO:0000313" key="11">
    <source>
        <dbReference type="Proteomes" id="UP000184123"/>
    </source>
</evidence>
<keyword evidence="3 7" id="KW-0812">Transmembrane</keyword>
<dbReference type="Pfam" id="PF02203">
    <property type="entry name" value="TarH"/>
    <property type="match status" value="1"/>
</dbReference>
<name>A0A1M7G105_9GAMM</name>
<dbReference type="Gene3D" id="1.20.120.30">
    <property type="entry name" value="Aspartate receptor, ligand-binding domain"/>
    <property type="match status" value="1"/>
</dbReference>
<evidence type="ECO:0000256" key="4">
    <source>
        <dbReference type="ARBA" id="ARBA00022989"/>
    </source>
</evidence>
<accession>A0A1M7G105</accession>
<reference evidence="9 12" key="2">
    <citation type="submission" date="2019-07" db="EMBL/GenBank/DDBJ databases">
        <title>Whole genome shotgun sequence of Halomonas cupida NBRC 102219.</title>
        <authorList>
            <person name="Hosoyama A."/>
            <person name="Uohara A."/>
            <person name="Ohji S."/>
            <person name="Ichikawa N."/>
        </authorList>
    </citation>
    <scope>NUCLEOTIDE SEQUENCE [LARGE SCALE GENOMIC DNA]</scope>
    <source>
        <strain evidence="9 12">NBRC 102219</strain>
    </source>
</reference>
<feature type="domain" description="Chemotaxis methyl-accepting receptor Tar-related ligand-binding" evidence="8">
    <location>
        <begin position="16"/>
        <end position="164"/>
    </location>
</feature>
<keyword evidence="2" id="KW-1003">Cell membrane</keyword>
<evidence type="ECO:0000256" key="3">
    <source>
        <dbReference type="ARBA" id="ARBA00022692"/>
    </source>
</evidence>
<reference evidence="10 11" key="1">
    <citation type="submission" date="2016-11" db="EMBL/GenBank/DDBJ databases">
        <authorList>
            <person name="Jaros S."/>
            <person name="Januszkiewicz K."/>
            <person name="Wedrychowicz H."/>
        </authorList>
    </citation>
    <scope>NUCLEOTIDE SEQUENCE [LARGE SCALE GENOMIC DNA]</scope>
    <source>
        <strain evidence="10 11">DSM 4740</strain>
    </source>
</reference>
<feature type="transmembrane region" description="Helical" evidence="7">
    <location>
        <begin position="12"/>
        <end position="34"/>
    </location>
</feature>
<sequence length="248" mass="27693">MTILRRFDRIQWLPFIGCLLVLMAATLAIGSMAWQLQRQQHADVGRLPRSVEQQARLLNLAYVDVLRAKIELNEVVRQHVGQQQPASEAELWRTTALVKDARIAFDAFSRNAALEGESESVQSLAQPFHELLKVGFDQQILNLSRGMLSALDAGQQQIAQLESAFGDRVEHWFAQRGRQALAASSVTAAPFDYSLYVSVAVLLLLILLIGHRVQQDVYAPLACLGERSRLPITRRDDLPGKSYPQPLG</sequence>
<dbReference type="Proteomes" id="UP000321726">
    <property type="component" value="Unassembled WGS sequence"/>
</dbReference>
<evidence type="ECO:0000313" key="9">
    <source>
        <dbReference type="EMBL" id="GEN23611.1"/>
    </source>
</evidence>
<keyword evidence="6" id="KW-0807">Transducer</keyword>
<dbReference type="EMBL" id="FRCA01000005">
    <property type="protein sequence ID" value="SHM10052.1"/>
    <property type="molecule type" value="Genomic_DNA"/>
</dbReference>
<dbReference type="InterPro" id="IPR035440">
    <property type="entry name" value="4HB_MCP_dom_sf"/>
</dbReference>
<evidence type="ECO:0000313" key="10">
    <source>
        <dbReference type="EMBL" id="SHM10052.1"/>
    </source>
</evidence>
<dbReference type="Proteomes" id="UP000184123">
    <property type="component" value="Unassembled WGS sequence"/>
</dbReference>
<dbReference type="RefSeq" id="WP_073435197.1">
    <property type="nucleotide sequence ID" value="NZ_BJXU01000052.1"/>
</dbReference>
<dbReference type="SUPFAM" id="SSF47170">
    <property type="entry name" value="Aspartate receptor, ligand-binding domain"/>
    <property type="match status" value="1"/>
</dbReference>
<keyword evidence="4 7" id="KW-1133">Transmembrane helix</keyword>
<dbReference type="AlphaFoldDB" id="A0A1M7G105"/>
<evidence type="ECO:0000256" key="1">
    <source>
        <dbReference type="ARBA" id="ARBA00004236"/>
    </source>
</evidence>
<comment type="subcellular location">
    <subcellularLocation>
        <location evidence="1">Cell membrane</location>
    </subcellularLocation>
</comment>
<evidence type="ECO:0000259" key="8">
    <source>
        <dbReference type="Pfam" id="PF02203"/>
    </source>
</evidence>
<dbReference type="EMBL" id="BJXU01000052">
    <property type="protein sequence ID" value="GEN23611.1"/>
    <property type="molecule type" value="Genomic_DNA"/>
</dbReference>
<gene>
    <name evidence="9" type="ORF">HCU01_15600</name>
    <name evidence="10" type="ORF">SAMN05660971_02150</name>
</gene>
<dbReference type="GO" id="GO:0006935">
    <property type="term" value="P:chemotaxis"/>
    <property type="evidence" value="ECO:0007669"/>
    <property type="project" value="InterPro"/>
</dbReference>